<name>A0A1M5R5U0_9BACI</name>
<dbReference type="Proteomes" id="UP000184079">
    <property type="component" value="Unassembled WGS sequence"/>
</dbReference>
<evidence type="ECO:0000256" key="2">
    <source>
        <dbReference type="ARBA" id="ARBA00023002"/>
    </source>
</evidence>
<dbReference type="InterPro" id="IPR023753">
    <property type="entry name" value="FAD/NAD-binding_dom"/>
</dbReference>
<keyword evidence="3" id="KW-0314">Glutamate biosynthesis</keyword>
<proteinExistence type="predicted"/>
<dbReference type="InterPro" id="IPR009051">
    <property type="entry name" value="Helical_ferredxn"/>
</dbReference>
<sequence length="495" mass="54908">MGKQTGFMEYARQTRHGRDAKERTKDWFDYTIPLSETEVQKQGARCMDCGVPTCHVGMEIEGVTSGCPVYHFIPEWNELVYEGRWQEALAREHEQNNFPEFTGIACPAPCEGACVLGINEPPVAIRTIERSIIEKGFAEGWVVPNIPTERTGKKVAVVGSGPAGLAAAAQLNKAGHLVTVFERDDRIGGLLTYGIPEMKLSYDIVMRRVNILKQEGITFVTNTEIGKDLTYEELNSTFDAIILCGGATVHRNIQVEGSKLKGIYRAMDFLHANTKSLLDSNLQDENYISARDKDVIVIGGGDTGTDCLATAVRHHCKSLTQFDIYDKKGLTRDSATNPWPQYPKIHRVEYGHKEAASVFGKDPRAYAVMTKRFVGDDKGHVKEIHTVGVKLRYDAEGNKIREEIPGTEKVWPADLVLIAIGFKGPEQSLLEQIGVQTTEKTTVAAAHDDYRTNIEGVFAAGDMRRGQSLIVWAINEGRGVARECDRYLMGETMLP</sequence>
<dbReference type="AlphaFoldDB" id="A0A1M5R5U0"/>
<evidence type="ECO:0000259" key="6">
    <source>
        <dbReference type="Pfam" id="PF14691"/>
    </source>
</evidence>
<dbReference type="Pfam" id="PF14691">
    <property type="entry name" value="Fer4_20"/>
    <property type="match status" value="1"/>
</dbReference>
<feature type="domain" description="FAD/NAD(P)-binding" evidence="5">
    <location>
        <begin position="153"/>
        <end position="477"/>
    </location>
</feature>
<dbReference type="InterPro" id="IPR051394">
    <property type="entry name" value="Glutamate_Synthase"/>
</dbReference>
<organism evidence="7 8">
    <name type="scientific">Virgibacillus chiguensis</name>
    <dbReference type="NCBI Taxonomy" id="411959"/>
    <lineage>
        <taxon>Bacteria</taxon>
        <taxon>Bacillati</taxon>
        <taxon>Bacillota</taxon>
        <taxon>Bacilli</taxon>
        <taxon>Bacillales</taxon>
        <taxon>Bacillaceae</taxon>
        <taxon>Virgibacillus</taxon>
    </lineage>
</organism>
<dbReference type="Gene3D" id="3.50.50.60">
    <property type="entry name" value="FAD/NAD(P)-binding domain"/>
    <property type="match status" value="2"/>
</dbReference>
<dbReference type="OrthoDB" id="9803192at2"/>
<dbReference type="InterPro" id="IPR006005">
    <property type="entry name" value="Glut_synth_ssu1"/>
</dbReference>
<evidence type="ECO:0000256" key="3">
    <source>
        <dbReference type="ARBA" id="ARBA00023164"/>
    </source>
</evidence>
<dbReference type="EMBL" id="FQXD01000005">
    <property type="protein sequence ID" value="SHH21747.1"/>
    <property type="molecule type" value="Genomic_DNA"/>
</dbReference>
<dbReference type="PANTHER" id="PTHR43100">
    <property type="entry name" value="GLUTAMATE SYNTHASE [NADPH] SMALL CHAIN"/>
    <property type="match status" value="1"/>
</dbReference>
<dbReference type="Gene3D" id="1.10.1060.10">
    <property type="entry name" value="Alpha-helical ferredoxin"/>
    <property type="match status" value="1"/>
</dbReference>
<dbReference type="GO" id="GO:0051536">
    <property type="term" value="F:iron-sulfur cluster binding"/>
    <property type="evidence" value="ECO:0007669"/>
    <property type="project" value="InterPro"/>
</dbReference>
<reference evidence="8" key="1">
    <citation type="submission" date="2016-11" db="EMBL/GenBank/DDBJ databases">
        <authorList>
            <person name="Varghese N."/>
            <person name="Submissions S."/>
        </authorList>
    </citation>
    <scope>NUCLEOTIDE SEQUENCE [LARGE SCALE GENOMIC DNA]</scope>
    <source>
        <strain evidence="8">CGMCC 1.6496</strain>
    </source>
</reference>
<evidence type="ECO:0000313" key="8">
    <source>
        <dbReference type="Proteomes" id="UP000184079"/>
    </source>
</evidence>
<evidence type="ECO:0000256" key="1">
    <source>
        <dbReference type="ARBA" id="ARBA00022605"/>
    </source>
</evidence>
<keyword evidence="2" id="KW-0560">Oxidoreductase</keyword>
<keyword evidence="1" id="KW-0028">Amino-acid biosynthesis</keyword>
<evidence type="ECO:0000256" key="4">
    <source>
        <dbReference type="ARBA" id="ARBA00029440"/>
    </source>
</evidence>
<keyword evidence="8" id="KW-1185">Reference proteome</keyword>
<dbReference type="PANTHER" id="PTHR43100:SF1">
    <property type="entry name" value="GLUTAMATE SYNTHASE [NADPH] SMALL CHAIN"/>
    <property type="match status" value="1"/>
</dbReference>
<dbReference type="RefSeq" id="WP_073006772.1">
    <property type="nucleotide sequence ID" value="NZ_FQXD01000005.1"/>
</dbReference>
<dbReference type="InterPro" id="IPR036188">
    <property type="entry name" value="FAD/NAD-bd_sf"/>
</dbReference>
<dbReference type="SUPFAM" id="SSF51971">
    <property type="entry name" value="Nucleotide-binding domain"/>
    <property type="match status" value="2"/>
</dbReference>
<feature type="domain" description="Dihydroprymidine dehydrogenase" evidence="6">
    <location>
        <begin position="25"/>
        <end position="139"/>
    </location>
</feature>
<accession>A0A1M5R5U0</accession>
<gene>
    <name evidence="7" type="ORF">SAMN05421807_10533</name>
</gene>
<dbReference type="PRINTS" id="PR00419">
    <property type="entry name" value="ADXRDTASE"/>
</dbReference>
<dbReference type="NCBIfam" id="TIGR01317">
    <property type="entry name" value="GOGAT_sm_gam"/>
    <property type="match status" value="1"/>
</dbReference>
<protein>
    <submittedName>
        <fullName evidence="7">Glutamate synthase (NADPH/NADH) small chain</fullName>
    </submittedName>
</protein>
<dbReference type="InterPro" id="IPR028261">
    <property type="entry name" value="DPD_II"/>
</dbReference>
<dbReference type="Pfam" id="PF07992">
    <property type="entry name" value="Pyr_redox_2"/>
    <property type="match status" value="1"/>
</dbReference>
<dbReference type="GO" id="GO:0006537">
    <property type="term" value="P:glutamate biosynthetic process"/>
    <property type="evidence" value="ECO:0007669"/>
    <property type="project" value="UniProtKB-KW"/>
</dbReference>
<evidence type="ECO:0000313" key="7">
    <source>
        <dbReference type="EMBL" id="SHH21747.1"/>
    </source>
</evidence>
<dbReference type="SUPFAM" id="SSF46548">
    <property type="entry name" value="alpha-helical ferredoxin"/>
    <property type="match status" value="1"/>
</dbReference>
<dbReference type="GO" id="GO:0016639">
    <property type="term" value="F:oxidoreductase activity, acting on the CH-NH2 group of donors, NAD or NADP as acceptor"/>
    <property type="evidence" value="ECO:0007669"/>
    <property type="project" value="InterPro"/>
</dbReference>
<comment type="pathway">
    <text evidence="4">Amino-acid biosynthesis.</text>
</comment>
<evidence type="ECO:0000259" key="5">
    <source>
        <dbReference type="Pfam" id="PF07992"/>
    </source>
</evidence>